<feature type="transmembrane region" description="Helical" evidence="1">
    <location>
        <begin position="155"/>
        <end position="177"/>
    </location>
</feature>
<proteinExistence type="predicted"/>
<protein>
    <submittedName>
        <fullName evidence="2">Uncharacterized protein</fullName>
    </submittedName>
</protein>
<organism evidence="2 3">
    <name type="scientific">Phycicoccus avicenniae</name>
    <dbReference type="NCBI Taxonomy" id="2828860"/>
    <lineage>
        <taxon>Bacteria</taxon>
        <taxon>Bacillati</taxon>
        <taxon>Actinomycetota</taxon>
        <taxon>Actinomycetes</taxon>
        <taxon>Micrococcales</taxon>
        <taxon>Intrasporangiaceae</taxon>
        <taxon>Phycicoccus</taxon>
    </lineage>
</organism>
<reference evidence="2" key="1">
    <citation type="submission" date="2021-04" db="EMBL/GenBank/DDBJ databases">
        <title>Phycicoccus avicenniae sp. nov., a novel endophytic actinomycetes isolated from branch of Avicennia mariana.</title>
        <authorList>
            <person name="Tuo L."/>
        </authorList>
    </citation>
    <scope>NUCLEOTIDE SEQUENCE</scope>
    <source>
        <strain evidence="2">BSK3Z-2</strain>
    </source>
</reference>
<evidence type="ECO:0000256" key="1">
    <source>
        <dbReference type="SAM" id="Phobius"/>
    </source>
</evidence>
<name>A0A941D956_9MICO</name>
<dbReference type="EMBL" id="JAGSNF010000019">
    <property type="protein sequence ID" value="MBR7744208.1"/>
    <property type="molecule type" value="Genomic_DNA"/>
</dbReference>
<keyword evidence="3" id="KW-1185">Reference proteome</keyword>
<gene>
    <name evidence="2" type="ORF">KC207_13015</name>
</gene>
<dbReference type="AlphaFoldDB" id="A0A941D956"/>
<keyword evidence="1" id="KW-0812">Transmembrane</keyword>
<dbReference type="RefSeq" id="WP_211603679.1">
    <property type="nucleotide sequence ID" value="NZ_JAGSNF010000019.1"/>
</dbReference>
<evidence type="ECO:0000313" key="2">
    <source>
        <dbReference type="EMBL" id="MBR7744208.1"/>
    </source>
</evidence>
<comment type="caution">
    <text evidence="2">The sequence shown here is derived from an EMBL/GenBank/DDBJ whole genome shotgun (WGS) entry which is preliminary data.</text>
</comment>
<evidence type="ECO:0000313" key="3">
    <source>
        <dbReference type="Proteomes" id="UP000677016"/>
    </source>
</evidence>
<dbReference type="Proteomes" id="UP000677016">
    <property type="component" value="Unassembled WGS sequence"/>
</dbReference>
<sequence>MSIPPGAAPTRPRPARGWWWAAGLTSVLGLLAVLAAVVLMLLGGVQALVAPVALVRAGEEPVTVAAPAGKDLLLMVTPGADVRCVVRDAGGIDVPTRRSLIGSTVTVGDRRWVGESELTVPASGRLTFACTAADPDASARVVGAPAGFATWATRVGVLVVGGLVLVAGLLWLLALVLRRIGASDAPPVPRP</sequence>
<feature type="transmembrane region" description="Helical" evidence="1">
    <location>
        <begin position="18"/>
        <end position="42"/>
    </location>
</feature>
<accession>A0A941D956</accession>
<keyword evidence="1" id="KW-1133">Transmembrane helix</keyword>
<keyword evidence="1" id="KW-0472">Membrane</keyword>